<feature type="compositionally biased region" description="Basic residues" evidence="1">
    <location>
        <begin position="218"/>
        <end position="230"/>
    </location>
</feature>
<sequence>MTDKKVPPTKRPASKKPQTAAGVKKPRVEKWHEKPFAFKTREEAAASLREKEKGGVAQKQEPENERAGPKVLTEDEIAAFGDEDENYISALAHVIPEAADPAVHPWLVACRRIDKAVPKGQKRTLKPLLELIREVVPARAYRHIEDLFTRYHLVRANVGIPRAPSYEYSRVEEHIDLALEEVKELIQEGKKQSYARELAAEMYGIPPDILEDAEKGKRTSRRREKQRRIP</sequence>
<protein>
    <submittedName>
        <fullName evidence="2">Uncharacterized protein</fullName>
    </submittedName>
</protein>
<feature type="region of interest" description="Disordered" evidence="1">
    <location>
        <begin position="1"/>
        <end position="68"/>
    </location>
</feature>
<reference evidence="2" key="1">
    <citation type="submission" date="2023-07" db="EMBL/GenBank/DDBJ databases">
        <authorList>
            <person name="Pelsma A.J. K."/>
        </authorList>
    </citation>
    <scope>NUCLEOTIDE SEQUENCE</scope>
</reference>
<evidence type="ECO:0000313" key="2">
    <source>
        <dbReference type="EMBL" id="CAJ0869767.1"/>
    </source>
</evidence>
<dbReference type="AlphaFoldDB" id="A0AA48LZJ1"/>
<name>A0AA48LZJ1_9ZZZZ</name>
<evidence type="ECO:0000256" key="1">
    <source>
        <dbReference type="SAM" id="MobiDB-lite"/>
    </source>
</evidence>
<dbReference type="EMBL" id="OY288114">
    <property type="protein sequence ID" value="CAJ0869767.1"/>
    <property type="molecule type" value="Genomic_DNA"/>
</dbReference>
<gene>
    <name evidence="2" type="ORF">AMST5_02167</name>
</gene>
<feature type="compositionally biased region" description="Basic and acidic residues" evidence="1">
    <location>
        <begin position="26"/>
        <end position="68"/>
    </location>
</feature>
<feature type="region of interest" description="Disordered" evidence="1">
    <location>
        <begin position="209"/>
        <end position="230"/>
    </location>
</feature>
<organism evidence="2">
    <name type="scientific">freshwater sediment metagenome</name>
    <dbReference type="NCBI Taxonomy" id="556182"/>
    <lineage>
        <taxon>unclassified sequences</taxon>
        <taxon>metagenomes</taxon>
        <taxon>ecological metagenomes</taxon>
    </lineage>
</organism>
<accession>A0AA48LZJ1</accession>
<proteinExistence type="predicted"/>